<reference evidence="2" key="1">
    <citation type="submission" date="2021-01" db="EMBL/GenBank/DDBJ databases">
        <authorList>
            <person name="Corre E."/>
            <person name="Pelletier E."/>
            <person name="Niang G."/>
            <person name="Scheremetjew M."/>
            <person name="Finn R."/>
            <person name="Kale V."/>
            <person name="Holt S."/>
            <person name="Cochrane G."/>
            <person name="Meng A."/>
            <person name="Brown T."/>
            <person name="Cohen L."/>
        </authorList>
    </citation>
    <scope>NUCLEOTIDE SEQUENCE</scope>
    <source>
        <strain evidence="2">CCMP1594</strain>
    </source>
</reference>
<dbReference type="PANTHER" id="PTHR11960:SF18">
    <property type="entry name" value="EUKARYOTIC TRANSLATION INITIATION FACTOR 4E HOMOLOGOUS PROTEIN, ISOFORM B"/>
    <property type="match status" value="1"/>
</dbReference>
<dbReference type="Pfam" id="PF01652">
    <property type="entry name" value="IF4E"/>
    <property type="match status" value="1"/>
</dbReference>
<dbReference type="GO" id="GO:0016281">
    <property type="term" value="C:eukaryotic translation initiation factor 4F complex"/>
    <property type="evidence" value="ECO:0007669"/>
    <property type="project" value="TreeGrafter"/>
</dbReference>
<name>A0A7S4FR61_9EUGL</name>
<dbReference type="SUPFAM" id="SSF55418">
    <property type="entry name" value="eIF4e-like"/>
    <property type="match status" value="1"/>
</dbReference>
<dbReference type="InterPro" id="IPR001040">
    <property type="entry name" value="TIF_eIF_4E"/>
</dbReference>
<organism evidence="2">
    <name type="scientific">Eutreptiella gymnastica</name>
    <dbReference type="NCBI Taxonomy" id="73025"/>
    <lineage>
        <taxon>Eukaryota</taxon>
        <taxon>Discoba</taxon>
        <taxon>Euglenozoa</taxon>
        <taxon>Euglenida</taxon>
        <taxon>Spirocuta</taxon>
        <taxon>Euglenophyceae</taxon>
        <taxon>Eutreptiales</taxon>
        <taxon>Eutreptiaceae</taxon>
        <taxon>Eutreptiella</taxon>
    </lineage>
</organism>
<dbReference type="EMBL" id="HBJA01061268">
    <property type="protein sequence ID" value="CAE0810487.1"/>
    <property type="molecule type" value="Transcribed_RNA"/>
</dbReference>
<evidence type="ECO:0000313" key="2">
    <source>
        <dbReference type="EMBL" id="CAE0810487.1"/>
    </source>
</evidence>
<sequence length="228" mass="26177">MSEDGAKPSDSEGHRLQSHWTIWFEKRRTGQAFEAPPPMESTDGGIKSDKGLSQRQYEQNLQKIGGFDTLESFWSYYSHLKRPSQLDAFSSYHVFRDETTPTWENYSQGGHWLVTMKKPVGQDDRLNRLWEQLLYALIGEEFEDPLVVGIVVQVRSKEDVLSVWLSDKAPKFRVGEKLKQILHLGPSTVIEYKNNASSIKDGTGIRNAQAYKIAEEKKKKQPEKTEKT</sequence>
<dbReference type="Gene3D" id="3.30.760.10">
    <property type="entry name" value="RNA Cap, Translation Initiation Factor Eif4e"/>
    <property type="match status" value="1"/>
</dbReference>
<evidence type="ECO:0008006" key="3">
    <source>
        <dbReference type="Google" id="ProtNLM"/>
    </source>
</evidence>
<gene>
    <name evidence="2" type="ORF">EGYM00163_LOCUS21622</name>
</gene>
<dbReference type="PANTHER" id="PTHR11960">
    <property type="entry name" value="EUKARYOTIC TRANSLATION INITIATION FACTOR 4E RELATED"/>
    <property type="match status" value="1"/>
</dbReference>
<dbReference type="GO" id="GO:0000340">
    <property type="term" value="F:RNA 7-methylguanosine cap binding"/>
    <property type="evidence" value="ECO:0007669"/>
    <property type="project" value="TreeGrafter"/>
</dbReference>
<comment type="similarity">
    <text evidence="1">Belongs to the eukaryotic initiation factor 4E family.</text>
</comment>
<proteinExistence type="inferred from homology"/>
<keyword evidence="1" id="KW-0648">Protein biosynthesis</keyword>
<dbReference type="InterPro" id="IPR023398">
    <property type="entry name" value="TIF_eIF4e-like"/>
</dbReference>
<dbReference type="AlphaFoldDB" id="A0A7S4FR61"/>
<keyword evidence="1" id="KW-0694">RNA-binding</keyword>
<keyword evidence="1" id="KW-0396">Initiation factor</keyword>
<accession>A0A7S4FR61</accession>
<protein>
    <recommendedName>
        <fullName evidence="3">Eukaryotic translation initiation factor 4E</fullName>
    </recommendedName>
</protein>
<dbReference type="GO" id="GO:0003743">
    <property type="term" value="F:translation initiation factor activity"/>
    <property type="evidence" value="ECO:0007669"/>
    <property type="project" value="UniProtKB-KW"/>
</dbReference>
<evidence type="ECO:0000256" key="1">
    <source>
        <dbReference type="RuleBase" id="RU004374"/>
    </source>
</evidence>